<evidence type="ECO:0000313" key="2">
    <source>
        <dbReference type="EMBL" id="QSX36736.1"/>
    </source>
</evidence>
<protein>
    <submittedName>
        <fullName evidence="2">RNA-directed DNA polymerase</fullName>
    </submittedName>
</protein>
<gene>
    <name evidence="2" type="ORF">JYB85_15880</name>
</gene>
<dbReference type="PROSITE" id="PS50878">
    <property type="entry name" value="RT_POL"/>
    <property type="match status" value="1"/>
</dbReference>
<dbReference type="Proteomes" id="UP000663207">
    <property type="component" value="Chromosome"/>
</dbReference>
<dbReference type="EMBL" id="CP071502">
    <property type="protein sequence ID" value="QSX36736.1"/>
    <property type="molecule type" value="Genomic_DNA"/>
</dbReference>
<keyword evidence="2" id="KW-0808">Transferase</keyword>
<dbReference type="RefSeq" id="WP_207380066.1">
    <property type="nucleotide sequence ID" value="NZ_CP071502.1"/>
</dbReference>
<dbReference type="Pfam" id="PF00078">
    <property type="entry name" value="RVT_1"/>
    <property type="match status" value="1"/>
</dbReference>
<keyword evidence="2" id="KW-0548">Nucleotidyltransferase</keyword>
<name>A0ABX7QYZ1_9GAMM</name>
<proteinExistence type="predicted"/>
<evidence type="ECO:0000259" key="1">
    <source>
        <dbReference type="PROSITE" id="PS50878"/>
    </source>
</evidence>
<accession>A0ABX7QYZ1</accession>
<dbReference type="NCBIfam" id="NF041748">
    <property type="entry name" value="Drt3b"/>
    <property type="match status" value="1"/>
</dbReference>
<dbReference type="CDD" id="cd01646">
    <property type="entry name" value="RT_Bac_retron_I"/>
    <property type="match status" value="1"/>
</dbReference>
<dbReference type="GO" id="GO:0003964">
    <property type="term" value="F:RNA-directed DNA polymerase activity"/>
    <property type="evidence" value="ECO:0007669"/>
    <property type="project" value="UniProtKB-KW"/>
</dbReference>
<keyword evidence="3" id="KW-1185">Reference proteome</keyword>
<reference evidence="2 3" key="1">
    <citation type="submission" date="2021-03" db="EMBL/GenBank/DDBJ databases">
        <title>Novel species identification of genus Shewanella.</title>
        <authorList>
            <person name="Liu G."/>
            <person name="Zhang Q."/>
        </authorList>
    </citation>
    <scope>NUCLEOTIDE SEQUENCE [LARGE SCALE GENOMIC DNA]</scope>
    <source>
        <strain evidence="2 3">FJAT-52962</strain>
    </source>
</reference>
<keyword evidence="2" id="KW-0695">RNA-directed DNA polymerase</keyword>
<sequence>MKLRSVGTMLKKINLNDKARALITEFTPFETPLIFSNTGFYQNFCNFESLPIVIKSILAQEKNSYTVPYAFKIDKDSNSERRLALIHPIIQMEMLEFYNENNFRIIDSCGLSPCSLRRPKSLASKYSSSKYEKIDTEIKSELVDTIDMQDKTSYQNSYFAYEKFAHINFFTSSNDFLNIEGDFKFLLRLDIQSCFESIYTHSICWAVKDKKFSKSNSSRDNFENNFDKLMQRANYNETNGIVVGPEVSRIFSEIILQKIDNCVINEFTEKGYRFGVDYIFYRYVDDYFIFSNSKDTLKEIESVLSDILFEYKLSKNESKRVLQKRPFYTSKDIAIDKVRRLIKELNFSITDLITLEDIKLRRPKLKRKDKEGVVASTIREIKSITSEENVNINDLSPYIIKSIKNLIFNHIDISHRYSMSFSKDDFDYLSIYLDILLYFYSLDRRTTVSFSFCLTIIILVEFIKKTSDVYQIYFNDKISHFLRNKIITSLDKLKESNKVEFYNIVLTLQHLNGGYEATADTISESTINKIPSLTYFDYITLLYYSGKSSSLSNLKVTLIDSLENYIENLCSSDGFILTELMHMYLDYLSCPHIDDQRKTNLSMKIMASDSFKKKAHTAGYAIPRSKKKLSDDIMEAIEFSKSNFWFTNWNNLDIRKILLKKELSPTY</sequence>
<feature type="domain" description="Reverse transcriptase" evidence="1">
    <location>
        <begin position="115"/>
        <end position="333"/>
    </location>
</feature>
<organism evidence="2 3">
    <name type="scientific">Shewanella sedimentimangrovi</name>
    <dbReference type="NCBI Taxonomy" id="2814293"/>
    <lineage>
        <taxon>Bacteria</taxon>
        <taxon>Pseudomonadati</taxon>
        <taxon>Pseudomonadota</taxon>
        <taxon>Gammaproteobacteria</taxon>
        <taxon>Alteromonadales</taxon>
        <taxon>Shewanellaceae</taxon>
        <taxon>Shewanella</taxon>
    </lineage>
</organism>
<evidence type="ECO:0000313" key="3">
    <source>
        <dbReference type="Proteomes" id="UP000663207"/>
    </source>
</evidence>
<dbReference type="InterPro" id="IPR000477">
    <property type="entry name" value="RT_dom"/>
</dbReference>